<evidence type="ECO:0000256" key="1">
    <source>
        <dbReference type="ARBA" id="ARBA00004651"/>
    </source>
</evidence>
<keyword evidence="2" id="KW-1003">Cell membrane</keyword>
<dbReference type="AlphaFoldDB" id="A0A8E4HQR9"/>
<evidence type="ECO:0000256" key="4">
    <source>
        <dbReference type="ARBA" id="ARBA00022692"/>
    </source>
</evidence>
<comment type="similarity">
    <text evidence="10">Belongs to the insect chemoreceptor superfamily. Heteromeric odorant receptor channel (TC 1.A.69) family.</text>
</comment>
<feature type="transmembrane region" description="Helical" evidence="10">
    <location>
        <begin position="148"/>
        <end position="167"/>
    </location>
</feature>
<evidence type="ECO:0000256" key="3">
    <source>
        <dbReference type="ARBA" id="ARBA00022606"/>
    </source>
</evidence>
<keyword evidence="9 10" id="KW-0807">Transducer</keyword>
<evidence type="ECO:0000256" key="8">
    <source>
        <dbReference type="ARBA" id="ARBA00023170"/>
    </source>
</evidence>
<keyword evidence="4 10" id="KW-0812">Transmembrane</keyword>
<dbReference type="GO" id="GO:0005549">
    <property type="term" value="F:odorant binding"/>
    <property type="evidence" value="ECO:0007669"/>
    <property type="project" value="InterPro"/>
</dbReference>
<comment type="subcellular location">
    <subcellularLocation>
        <location evidence="1 10">Cell membrane</location>
        <topology evidence="1 10">Multi-pass membrane protein</topology>
    </subcellularLocation>
</comment>
<evidence type="ECO:0000256" key="6">
    <source>
        <dbReference type="ARBA" id="ARBA00022989"/>
    </source>
</evidence>
<dbReference type="PANTHER" id="PTHR21137">
    <property type="entry name" value="ODORANT RECEPTOR"/>
    <property type="match status" value="1"/>
</dbReference>
<keyword evidence="6 10" id="KW-1133">Transmembrane helix</keyword>
<feature type="transmembrane region" description="Helical" evidence="10">
    <location>
        <begin position="216"/>
        <end position="240"/>
    </location>
</feature>
<name>A0A8E4HQR9_HELVI</name>
<evidence type="ECO:0000256" key="5">
    <source>
        <dbReference type="ARBA" id="ARBA00022725"/>
    </source>
</evidence>
<dbReference type="Pfam" id="PF02949">
    <property type="entry name" value="7tm_6"/>
    <property type="match status" value="1"/>
</dbReference>
<keyword evidence="8 10" id="KW-0675">Receptor</keyword>
<evidence type="ECO:0000256" key="10">
    <source>
        <dbReference type="RuleBase" id="RU351113"/>
    </source>
</evidence>
<organism evidence="11">
    <name type="scientific">Heliothis virescens</name>
    <name type="common">Tobacco budworm moth</name>
    <dbReference type="NCBI Taxonomy" id="7102"/>
    <lineage>
        <taxon>Eukaryota</taxon>
        <taxon>Metazoa</taxon>
        <taxon>Ecdysozoa</taxon>
        <taxon>Arthropoda</taxon>
        <taxon>Hexapoda</taxon>
        <taxon>Insecta</taxon>
        <taxon>Pterygota</taxon>
        <taxon>Neoptera</taxon>
        <taxon>Endopterygota</taxon>
        <taxon>Lepidoptera</taxon>
        <taxon>Glossata</taxon>
        <taxon>Ditrysia</taxon>
        <taxon>Noctuoidea</taxon>
        <taxon>Noctuidae</taxon>
        <taxon>Heliothinae</taxon>
        <taxon>Heliothis</taxon>
    </lineage>
</organism>
<proteinExistence type="evidence at transcript level"/>
<accession>A0A8E4HQR9</accession>
<dbReference type="EMBL" id="MN399804">
    <property type="protein sequence ID" value="QLF97433.1"/>
    <property type="molecule type" value="mRNA"/>
</dbReference>
<feature type="transmembrane region" description="Helical" evidence="10">
    <location>
        <begin position="57"/>
        <end position="76"/>
    </location>
</feature>
<keyword evidence="3 10" id="KW-0716">Sensory transduction</keyword>
<dbReference type="InterPro" id="IPR004117">
    <property type="entry name" value="7tm6_olfct_rcpt"/>
</dbReference>
<reference evidence="11" key="1">
    <citation type="submission" date="2019-09" db="EMBL/GenBank/DDBJ databases">
        <title>A single-point mutation causes one-way shift of pheromone receptor function in two closely related species, Heliothis virescens and H. subflexa.</title>
        <authorList>
            <person name="Liu Y."/>
            <person name="Wang G."/>
            <person name="Cao S."/>
        </authorList>
    </citation>
    <scope>NUCLEOTIDE SEQUENCE</scope>
    <source>
        <tissue evidence="11">Antenna</tissue>
    </source>
</reference>
<protein>
    <recommendedName>
        <fullName evidence="10">Odorant receptor</fullName>
    </recommendedName>
</protein>
<evidence type="ECO:0000256" key="2">
    <source>
        <dbReference type="ARBA" id="ARBA00022475"/>
    </source>
</evidence>
<keyword evidence="5 10" id="KW-0552">Olfaction</keyword>
<dbReference type="GO" id="GO:0007165">
    <property type="term" value="P:signal transduction"/>
    <property type="evidence" value="ECO:0007669"/>
    <property type="project" value="UniProtKB-KW"/>
</dbReference>
<sequence length="422" mass="48538">MGLRQFLFENEAVEGINTASDYLYIKILRFTLVIVNSWPRKEIGEPESPRFSVFAKYFYLFLTVLAAIGSIAYVAVHNRELTFLETGHMYIVVLMSLVDVSRVATLTMSTTYREVARDFLTKIHLFYYKERSKHAMETHRAVHKISHLFTLWLVSQMLSGLSLFNLIPMYSNYAAGRYSGDVSKNSTFEHSLYYSYPFDTSTDIRGYSIACVIHWVLSYLCSTWFCMFDLFLSLMVFHLWGHFKILINTLNDFPRPSSKVEGAQFSDEELVDVAARLKDCIVYHREITLFTDRMSNVFGPMLFVYYSFHQASGCLLLLECSQMTAQALMRYVPLTIILTQQLIQLSVIFELVGSESDKLKHAVYGLPWECMDVKNRRVVLIFLANTQEPVHVKAMGVANVGVTSMAAILKTSMSYFTFLRSM</sequence>
<evidence type="ECO:0000256" key="7">
    <source>
        <dbReference type="ARBA" id="ARBA00023136"/>
    </source>
</evidence>
<comment type="caution">
    <text evidence="10">Lacks conserved residue(s) required for the propagation of feature annotation.</text>
</comment>
<keyword evidence="7 10" id="KW-0472">Membrane</keyword>
<dbReference type="PANTHER" id="PTHR21137:SF35">
    <property type="entry name" value="ODORANT RECEPTOR 19A-RELATED"/>
    <property type="match status" value="1"/>
</dbReference>
<evidence type="ECO:0000256" key="9">
    <source>
        <dbReference type="ARBA" id="ARBA00023224"/>
    </source>
</evidence>
<dbReference type="GO" id="GO:0004984">
    <property type="term" value="F:olfactory receptor activity"/>
    <property type="evidence" value="ECO:0007669"/>
    <property type="project" value="InterPro"/>
</dbReference>
<dbReference type="GO" id="GO:0005886">
    <property type="term" value="C:plasma membrane"/>
    <property type="evidence" value="ECO:0007669"/>
    <property type="project" value="UniProtKB-SubCell"/>
</dbReference>
<evidence type="ECO:0000313" key="11">
    <source>
        <dbReference type="EMBL" id="QLF97433.1"/>
    </source>
</evidence>